<evidence type="ECO:0000256" key="1">
    <source>
        <dbReference type="SAM" id="MobiDB-lite"/>
    </source>
</evidence>
<feature type="domain" description="VWFA" evidence="3">
    <location>
        <begin position="216"/>
        <end position="348"/>
    </location>
</feature>
<dbReference type="PROSITE" id="PS50234">
    <property type="entry name" value="VWFA"/>
    <property type="match status" value="1"/>
</dbReference>
<organism evidence="4 5">
    <name type="scientific">Pristionchus fissidentatus</name>
    <dbReference type="NCBI Taxonomy" id="1538716"/>
    <lineage>
        <taxon>Eukaryota</taxon>
        <taxon>Metazoa</taxon>
        <taxon>Ecdysozoa</taxon>
        <taxon>Nematoda</taxon>
        <taxon>Chromadorea</taxon>
        <taxon>Rhabditida</taxon>
        <taxon>Rhabditina</taxon>
        <taxon>Diplogasteromorpha</taxon>
        <taxon>Diplogasteroidea</taxon>
        <taxon>Neodiplogasteridae</taxon>
        <taxon>Pristionchus</taxon>
    </lineage>
</organism>
<dbReference type="PANTHER" id="PTHR31024:SF3">
    <property type="entry name" value="C-TYPE LECTIN-RELATED"/>
    <property type="match status" value="1"/>
</dbReference>
<proteinExistence type="predicted"/>
<feature type="non-terminal residue" evidence="4">
    <location>
        <position position="1"/>
    </location>
</feature>
<feature type="compositionally biased region" description="Polar residues" evidence="1">
    <location>
        <begin position="133"/>
        <end position="151"/>
    </location>
</feature>
<evidence type="ECO:0000259" key="2">
    <source>
        <dbReference type="PROSITE" id="PS50041"/>
    </source>
</evidence>
<dbReference type="InterPro" id="IPR036465">
    <property type="entry name" value="vWFA_dom_sf"/>
</dbReference>
<dbReference type="AlphaFoldDB" id="A0AAV5W6T9"/>
<dbReference type="Pfam" id="PF13519">
    <property type="entry name" value="VWA_2"/>
    <property type="match status" value="1"/>
</dbReference>
<dbReference type="SUPFAM" id="SSF53300">
    <property type="entry name" value="vWA-like"/>
    <property type="match status" value="1"/>
</dbReference>
<dbReference type="InterPro" id="IPR016186">
    <property type="entry name" value="C-type_lectin-like/link_sf"/>
</dbReference>
<comment type="caution">
    <text evidence="4">The sequence shown here is derived from an EMBL/GenBank/DDBJ whole genome shotgun (WGS) entry which is preliminary data.</text>
</comment>
<feature type="domain" description="C-type lectin" evidence="2">
    <location>
        <begin position="411"/>
        <end position="529"/>
    </location>
</feature>
<dbReference type="SMART" id="SM00327">
    <property type="entry name" value="VWA"/>
    <property type="match status" value="1"/>
</dbReference>
<dbReference type="SUPFAM" id="SSF56436">
    <property type="entry name" value="C-type lectin-like"/>
    <property type="match status" value="1"/>
</dbReference>
<keyword evidence="5" id="KW-1185">Reference proteome</keyword>
<dbReference type="PANTHER" id="PTHR31024">
    <property type="entry name" value="C-TYPE LECTIN"/>
    <property type="match status" value="1"/>
</dbReference>
<reference evidence="4" key="1">
    <citation type="submission" date="2023-10" db="EMBL/GenBank/DDBJ databases">
        <title>Genome assembly of Pristionchus species.</title>
        <authorList>
            <person name="Yoshida K."/>
            <person name="Sommer R.J."/>
        </authorList>
    </citation>
    <scope>NUCLEOTIDE SEQUENCE</scope>
    <source>
        <strain evidence="4">RS5133</strain>
    </source>
</reference>
<feature type="compositionally biased region" description="Low complexity" evidence="1">
    <location>
        <begin position="156"/>
        <end position="167"/>
    </location>
</feature>
<evidence type="ECO:0000313" key="5">
    <source>
        <dbReference type="Proteomes" id="UP001432322"/>
    </source>
</evidence>
<dbReference type="SMART" id="SM00034">
    <property type="entry name" value="CLECT"/>
    <property type="match status" value="1"/>
</dbReference>
<feature type="compositionally biased region" description="Low complexity" evidence="1">
    <location>
        <begin position="110"/>
        <end position="127"/>
    </location>
</feature>
<dbReference type="Proteomes" id="UP001432322">
    <property type="component" value="Unassembled WGS sequence"/>
</dbReference>
<dbReference type="PROSITE" id="PS50041">
    <property type="entry name" value="C_TYPE_LECTIN_2"/>
    <property type="match status" value="1"/>
</dbReference>
<dbReference type="Pfam" id="PF00059">
    <property type="entry name" value="Lectin_C"/>
    <property type="match status" value="1"/>
</dbReference>
<dbReference type="InterPro" id="IPR001304">
    <property type="entry name" value="C-type_lectin-like"/>
</dbReference>
<sequence length="540" mass="59834">LYTSLSPDYALYGKQEYHVDITSELEVDYSNPIYITSRHDDGHADYTILFGSKTDGSNRPKARITAKALTITWNRNEQILDEEFLIRVMLAQDSISNTTVKPVPATSRNPDPVTTPTTTLKPVPATTRKSESDSGTTRKPTTTVNLASATTRKQDPAPATTQNPTTTVKLEPTKPTTIAVTSTTTVTSVENVDNYCNCGIVNGWFDHWNPKDIWVDVVILLDISASMGNSLEEAKSLIVSFVSLLSTDTTAEFYTRVGVITVADTVEVIYNLNMSSTDNLNMIHQHNINKIDIASGILAAQKMFARGMFVPSYRQNAKQIIYYLTNSAPGANMNGVNDFKTGGGIIIVNDYVIESQIATPGLKSIASDHFYFTHLKGNYIRSLSVICEANCFCNPNNHAFNDDRMSPRTQANRGCFHPVDNGIPFVNAAETCKRENSTLVSIHDEDKEYFVSSVVSIFGPRKRYWIAYHYNGTNWVWDDQSTAPFIDWDDNQPDTLGGTALCAYATQATGLNVRWRAANCIMGNLYVCESVPCRVGNQYC</sequence>
<gene>
    <name evidence="4" type="ORF">PFISCL1PPCAC_18767</name>
</gene>
<evidence type="ECO:0000313" key="4">
    <source>
        <dbReference type="EMBL" id="GMT27470.1"/>
    </source>
</evidence>
<dbReference type="InterPro" id="IPR002035">
    <property type="entry name" value="VWF_A"/>
</dbReference>
<dbReference type="Gene3D" id="3.40.50.410">
    <property type="entry name" value="von Willebrand factor, type A domain"/>
    <property type="match status" value="1"/>
</dbReference>
<evidence type="ECO:0000259" key="3">
    <source>
        <dbReference type="PROSITE" id="PS50234"/>
    </source>
</evidence>
<accession>A0AAV5W6T9</accession>
<dbReference type="CDD" id="cd00037">
    <property type="entry name" value="CLECT"/>
    <property type="match status" value="1"/>
</dbReference>
<feature type="region of interest" description="Disordered" evidence="1">
    <location>
        <begin position="98"/>
        <end position="169"/>
    </location>
</feature>
<name>A0AAV5W6T9_9BILA</name>
<evidence type="ECO:0008006" key="6">
    <source>
        <dbReference type="Google" id="ProtNLM"/>
    </source>
</evidence>
<dbReference type="InterPro" id="IPR016187">
    <property type="entry name" value="CTDL_fold"/>
</dbReference>
<dbReference type="Gene3D" id="3.10.100.10">
    <property type="entry name" value="Mannose-Binding Protein A, subunit A"/>
    <property type="match status" value="1"/>
</dbReference>
<dbReference type="EMBL" id="BTSY01000005">
    <property type="protein sequence ID" value="GMT27470.1"/>
    <property type="molecule type" value="Genomic_DNA"/>
</dbReference>
<protein>
    <recommendedName>
        <fullName evidence="6">C-type lectin</fullName>
    </recommendedName>
</protein>